<sequence>MFRQLIHFEWLFISRKRSFYLLLLFFLLLGLAAGTVARFPFPNTFKNGTYVLNYIIGILSLLCIFSTTILAAQTLFREKDSRFESILYATPVRKGPYVCSRFGIIFLVSALCYLLLIAGMMAGHLMPGQYPDELDAIHPLRYIQPFFMLLLPNILFCTAVAVSIGLFTRNKMLVYVSGILVYFLYWGISFYANSPIIANSTPMPASAMRMAALADPFGISAFLEQTRYWSAPQRNTQLLQLHGHLLINRLLYLAISGLLLLLAYKKFVLQPQPEAGSRRQRPSSVVPHNPYHPVSTRTTARRYNLQCLQSLVSIGWNNIIKSIPIWLILAGWVGFMSIETFSDINGNSRLPEHLATTAVLVKGILSGLPLVALLVLVFYGNELFWRSRNTRFDALENTTAVHSVVLLVSKWLSLLPVVLLLLLAGIGMGLLIQLIKHNAPINWALYTSLFYLIGLPLFLNAGLIICIQALIKNKYAGIVVAGLVVLLTNTSMGNLLGLKHPLLRFANAFQGAYSEMNGFDNTLTAFHYQMLYWLCITLLLFMLTIAFRRGAVSRNRASWMWKLCTLCVPAGTAIYAGATIFINTPSMNRQTLTDWKCSYEKKYAFIANRPQPVITDVTAAIDLYPGKGGYKVQGRYQMVNQTDTPIDTLYMYGDKEMHWQQWQLPSGKCIAADSLYGYYIFKLHRPLMPNDRMNLQFSFEYQGNPFKPAAGFNTIARNGSFIRISRYFPVPGYNNSNEIEDKQVRKKLGLDTAGRLLPLASPREKDAGFVRFEAVVSVDDNQTAISIGELTGQWKKGSRNYYRYKTPAPVPFRFAVASARYAVKKQQQGHTVIEVYYDPSHARNIAHLMQAARESIAYCATNFGPYPFSTARFVEISALTKGFAGTAYPGSLFINEGFGYRNVIGKDPAKDIINEMVSHETAHAWWGNSGIAPDEREGSTLMTETLAMYTELMCYKKMYGNVVLADRVSVHKDLYLSSRNLSDERPLFRQHPAQSYLSYDKGMVIMYQLYLRLGEARINEALRNFYRQHTYPRPVPVSTDLLEALYAVATPSDTAKLNEWFRQMVTYDLVLETATASLQTNHTYTLKLDAALTKYREDGKGNATIISFDEPIDVLICFAGGATEKRVLQPVHNRVQTNFSFAKKPLRVVLDPDLKFLNRSDAAKEKTIL</sequence>
<organism evidence="8 9">
    <name type="scientific">Niabella pedocola</name>
    <dbReference type="NCBI Taxonomy" id="1752077"/>
    <lineage>
        <taxon>Bacteria</taxon>
        <taxon>Pseudomonadati</taxon>
        <taxon>Bacteroidota</taxon>
        <taxon>Chitinophagia</taxon>
        <taxon>Chitinophagales</taxon>
        <taxon>Chitinophagaceae</taxon>
        <taxon>Niabella</taxon>
    </lineage>
</organism>
<dbReference type="RefSeq" id="WP_231007263.1">
    <property type="nucleotide sequence ID" value="NZ_JAJNEC010000005.1"/>
</dbReference>
<evidence type="ECO:0000313" key="8">
    <source>
        <dbReference type="EMBL" id="MCD2424914.1"/>
    </source>
</evidence>
<dbReference type="Pfam" id="PF12698">
    <property type="entry name" value="ABC2_membrane_3"/>
    <property type="match status" value="1"/>
</dbReference>
<keyword evidence="2 5" id="KW-0812">Transmembrane</keyword>
<comment type="subcellular location">
    <subcellularLocation>
        <location evidence="1">Membrane</location>
        <topology evidence="1">Multi-pass membrane protein</topology>
    </subcellularLocation>
</comment>
<feature type="transmembrane region" description="Helical" evidence="5">
    <location>
        <begin position="173"/>
        <end position="192"/>
    </location>
</feature>
<dbReference type="Pfam" id="PF01433">
    <property type="entry name" value="Peptidase_M1"/>
    <property type="match status" value="1"/>
</dbReference>
<feature type="transmembrane region" description="Helical" evidence="5">
    <location>
        <begin position="97"/>
        <end position="122"/>
    </location>
</feature>
<evidence type="ECO:0000259" key="7">
    <source>
        <dbReference type="Pfam" id="PF12698"/>
    </source>
</evidence>
<feature type="domain" description="ABC-2 type transporter transmembrane" evidence="7">
    <location>
        <begin position="45"/>
        <end position="211"/>
    </location>
</feature>
<evidence type="ECO:0000256" key="5">
    <source>
        <dbReference type="SAM" id="Phobius"/>
    </source>
</evidence>
<feature type="transmembrane region" description="Helical" evidence="5">
    <location>
        <begin position="411"/>
        <end position="435"/>
    </location>
</feature>
<name>A0ABS8PV16_9BACT</name>
<proteinExistence type="predicted"/>
<keyword evidence="4 5" id="KW-0472">Membrane</keyword>
<evidence type="ECO:0000259" key="6">
    <source>
        <dbReference type="Pfam" id="PF01433"/>
    </source>
</evidence>
<feature type="domain" description="Peptidase M1 membrane alanine aminopeptidase" evidence="6">
    <location>
        <begin position="910"/>
        <end position="1049"/>
    </location>
</feature>
<feature type="transmembrane region" description="Helical" evidence="5">
    <location>
        <begin position="559"/>
        <end position="582"/>
    </location>
</feature>
<feature type="transmembrane region" description="Helical" evidence="5">
    <location>
        <begin position="358"/>
        <end position="379"/>
    </location>
</feature>
<protein>
    <submittedName>
        <fullName evidence="8">ABC transporter permease</fullName>
    </submittedName>
</protein>
<comment type="caution">
    <text evidence="8">The sequence shown here is derived from an EMBL/GenBank/DDBJ whole genome shotgun (WGS) entry which is preliminary data.</text>
</comment>
<feature type="transmembrane region" description="Helical" evidence="5">
    <location>
        <begin position="530"/>
        <end position="547"/>
    </location>
</feature>
<evidence type="ECO:0000256" key="1">
    <source>
        <dbReference type="ARBA" id="ARBA00004141"/>
    </source>
</evidence>
<dbReference type="InterPro" id="IPR027268">
    <property type="entry name" value="Peptidase_M4/M1_CTD_sf"/>
</dbReference>
<dbReference type="SUPFAM" id="SSF55486">
    <property type="entry name" value="Metalloproteases ('zincins'), catalytic domain"/>
    <property type="match status" value="1"/>
</dbReference>
<dbReference type="InterPro" id="IPR014782">
    <property type="entry name" value="Peptidase_M1_dom"/>
</dbReference>
<feature type="transmembrane region" description="Helical" evidence="5">
    <location>
        <begin position="441"/>
        <end position="463"/>
    </location>
</feature>
<feature type="transmembrane region" description="Helical" evidence="5">
    <location>
        <begin position="142"/>
        <end position="166"/>
    </location>
</feature>
<evidence type="ECO:0000313" key="9">
    <source>
        <dbReference type="Proteomes" id="UP001199816"/>
    </source>
</evidence>
<feature type="transmembrane region" description="Helical" evidence="5">
    <location>
        <begin position="246"/>
        <end position="264"/>
    </location>
</feature>
<dbReference type="Gene3D" id="1.10.390.10">
    <property type="entry name" value="Neutral Protease Domain 2"/>
    <property type="match status" value="1"/>
</dbReference>
<feature type="transmembrane region" description="Helical" evidence="5">
    <location>
        <begin position="54"/>
        <end position="76"/>
    </location>
</feature>
<evidence type="ECO:0000256" key="4">
    <source>
        <dbReference type="ARBA" id="ARBA00023136"/>
    </source>
</evidence>
<dbReference type="Proteomes" id="UP001199816">
    <property type="component" value="Unassembled WGS sequence"/>
</dbReference>
<accession>A0ABS8PV16</accession>
<gene>
    <name evidence="8" type="ORF">LQ567_19175</name>
</gene>
<feature type="transmembrane region" description="Helical" evidence="5">
    <location>
        <begin position="475"/>
        <end position="496"/>
    </location>
</feature>
<keyword evidence="9" id="KW-1185">Reference proteome</keyword>
<dbReference type="EMBL" id="JAJNEC010000005">
    <property type="protein sequence ID" value="MCD2424914.1"/>
    <property type="molecule type" value="Genomic_DNA"/>
</dbReference>
<reference evidence="8 9" key="1">
    <citation type="submission" date="2021-11" db="EMBL/GenBank/DDBJ databases">
        <title>Genomic of Niabella pedocola.</title>
        <authorList>
            <person name="Wu T."/>
        </authorList>
    </citation>
    <scope>NUCLEOTIDE SEQUENCE [LARGE SCALE GENOMIC DNA]</scope>
    <source>
        <strain evidence="8 9">JCM 31011</strain>
    </source>
</reference>
<keyword evidence="3 5" id="KW-1133">Transmembrane helix</keyword>
<dbReference type="InterPro" id="IPR013525">
    <property type="entry name" value="ABC2_TM"/>
</dbReference>
<evidence type="ECO:0000256" key="2">
    <source>
        <dbReference type="ARBA" id="ARBA00022692"/>
    </source>
</evidence>
<evidence type="ECO:0000256" key="3">
    <source>
        <dbReference type="ARBA" id="ARBA00022989"/>
    </source>
</evidence>
<feature type="transmembrane region" description="Helical" evidence="5">
    <location>
        <begin position="319"/>
        <end position="338"/>
    </location>
</feature>